<protein>
    <submittedName>
        <fullName evidence="1">Uncharacterized protein</fullName>
    </submittedName>
</protein>
<organism evidence="1 2">
    <name type="scientific">Melastoma candidum</name>
    <dbReference type="NCBI Taxonomy" id="119954"/>
    <lineage>
        <taxon>Eukaryota</taxon>
        <taxon>Viridiplantae</taxon>
        <taxon>Streptophyta</taxon>
        <taxon>Embryophyta</taxon>
        <taxon>Tracheophyta</taxon>
        <taxon>Spermatophyta</taxon>
        <taxon>Magnoliopsida</taxon>
        <taxon>eudicotyledons</taxon>
        <taxon>Gunneridae</taxon>
        <taxon>Pentapetalae</taxon>
        <taxon>rosids</taxon>
        <taxon>malvids</taxon>
        <taxon>Myrtales</taxon>
        <taxon>Melastomataceae</taxon>
        <taxon>Melastomatoideae</taxon>
        <taxon>Melastomateae</taxon>
        <taxon>Melastoma</taxon>
    </lineage>
</organism>
<reference evidence="2" key="1">
    <citation type="journal article" date="2023" name="Front. Plant Sci.">
        <title>Chromosomal-level genome assembly of Melastoma candidum provides insights into trichome evolution.</title>
        <authorList>
            <person name="Zhong Y."/>
            <person name="Wu W."/>
            <person name="Sun C."/>
            <person name="Zou P."/>
            <person name="Liu Y."/>
            <person name="Dai S."/>
            <person name="Zhou R."/>
        </authorList>
    </citation>
    <scope>NUCLEOTIDE SEQUENCE [LARGE SCALE GENOMIC DNA]</scope>
</reference>
<evidence type="ECO:0000313" key="2">
    <source>
        <dbReference type="Proteomes" id="UP001057402"/>
    </source>
</evidence>
<dbReference type="EMBL" id="CM042881">
    <property type="protein sequence ID" value="KAI4385720.1"/>
    <property type="molecule type" value="Genomic_DNA"/>
</dbReference>
<keyword evidence="2" id="KW-1185">Reference proteome</keyword>
<gene>
    <name evidence="1" type="ORF">MLD38_003715</name>
</gene>
<proteinExistence type="predicted"/>
<name>A0ACB9S3H4_9MYRT</name>
<sequence length="173" mass="19416">MRAYSVYINVFPGEATTPFQGASQMARGGDEPETRSQPDSISVIVHYGNERTNSPQAISEHGLVLMTYGVLASAFKDDGEECIYHGVEWHRVVLDEAHTIKSWRTQNARAAFTLAAYCLWCLVRTPIQTNETGCMAGDGMVEERLEQVQARKQRMITGEVRSARVEELEMLFI</sequence>
<evidence type="ECO:0000313" key="1">
    <source>
        <dbReference type="EMBL" id="KAI4385720.1"/>
    </source>
</evidence>
<dbReference type="Proteomes" id="UP001057402">
    <property type="component" value="Chromosome 2"/>
</dbReference>
<comment type="caution">
    <text evidence="1">The sequence shown here is derived from an EMBL/GenBank/DDBJ whole genome shotgun (WGS) entry which is preliminary data.</text>
</comment>
<accession>A0ACB9S3H4</accession>